<dbReference type="InterPro" id="IPR015349">
    <property type="entry name" value="OCT_dom"/>
</dbReference>
<dbReference type="Pfam" id="PF01926">
    <property type="entry name" value="MMR_HSR1"/>
    <property type="match status" value="1"/>
</dbReference>
<dbReference type="Gene3D" id="2.70.210.12">
    <property type="entry name" value="GTP1/OBG domain"/>
    <property type="match status" value="1"/>
</dbReference>
<comment type="subcellular location">
    <subcellularLocation>
        <location evidence="9">Cytoplasm</location>
    </subcellularLocation>
</comment>
<dbReference type="GO" id="GO:0003924">
    <property type="term" value="F:GTPase activity"/>
    <property type="evidence" value="ECO:0007669"/>
    <property type="project" value="UniProtKB-UniRule"/>
</dbReference>
<evidence type="ECO:0000256" key="7">
    <source>
        <dbReference type="ARBA" id="ARBA00022842"/>
    </source>
</evidence>
<accession>A0A9J6P1T5</accession>
<evidence type="ECO:0000313" key="14">
    <source>
        <dbReference type="Proteomes" id="UP001056429"/>
    </source>
</evidence>
<evidence type="ECO:0000313" key="13">
    <source>
        <dbReference type="EMBL" id="MCM1990738.1"/>
    </source>
</evidence>
<evidence type="ECO:0000256" key="1">
    <source>
        <dbReference type="ARBA" id="ARBA00001946"/>
    </source>
</evidence>
<dbReference type="NCBIfam" id="NF008955">
    <property type="entry name" value="PRK12297.1"/>
    <property type="match status" value="1"/>
</dbReference>
<dbReference type="Proteomes" id="UP001056429">
    <property type="component" value="Unassembled WGS sequence"/>
</dbReference>
<feature type="binding site" evidence="9">
    <location>
        <position position="192"/>
    </location>
    <ligand>
        <name>Mg(2+)</name>
        <dbReference type="ChEBI" id="CHEBI:18420"/>
    </ligand>
</feature>
<keyword evidence="6 9" id="KW-0378">Hydrolase</keyword>
<comment type="subunit">
    <text evidence="9">Monomer.</text>
</comment>
<dbReference type="InterPro" id="IPR036346">
    <property type="entry name" value="GTP-bd_prot_GTP1/OBG_C_sf"/>
</dbReference>
<dbReference type="GO" id="GO:0005737">
    <property type="term" value="C:cytoplasm"/>
    <property type="evidence" value="ECO:0007669"/>
    <property type="project" value="UniProtKB-SubCell"/>
</dbReference>
<dbReference type="InterPro" id="IPR031167">
    <property type="entry name" value="G_OBG"/>
</dbReference>
<dbReference type="GO" id="GO:0042254">
    <property type="term" value="P:ribosome biogenesis"/>
    <property type="evidence" value="ECO:0007669"/>
    <property type="project" value="UniProtKB-UniRule"/>
</dbReference>
<dbReference type="GO" id="GO:0000287">
    <property type="term" value="F:magnesium ion binding"/>
    <property type="evidence" value="ECO:0007669"/>
    <property type="project" value="InterPro"/>
</dbReference>
<evidence type="ECO:0000256" key="9">
    <source>
        <dbReference type="HAMAP-Rule" id="MF_01454"/>
    </source>
</evidence>
<dbReference type="PROSITE" id="PS51881">
    <property type="entry name" value="OCT"/>
    <property type="match status" value="1"/>
</dbReference>
<dbReference type="InterPro" id="IPR045086">
    <property type="entry name" value="OBG_GTPase"/>
</dbReference>
<dbReference type="Gene3D" id="3.40.50.300">
    <property type="entry name" value="P-loop containing nucleotide triphosphate hydrolases"/>
    <property type="match status" value="1"/>
</dbReference>
<keyword evidence="8 9" id="KW-0342">GTP-binding</keyword>
<feature type="binding site" evidence="9">
    <location>
        <begin position="212"/>
        <end position="215"/>
    </location>
    <ligand>
        <name>GTP</name>
        <dbReference type="ChEBI" id="CHEBI:37565"/>
    </ligand>
</feature>
<evidence type="ECO:0000259" key="12">
    <source>
        <dbReference type="PROSITE" id="PS51883"/>
    </source>
</evidence>
<dbReference type="InterPro" id="IPR006074">
    <property type="entry name" value="GTP1-OBG_CS"/>
</dbReference>
<comment type="similarity">
    <text evidence="2 9">Belongs to the TRAFAC class OBG-HflX-like GTPase superfamily. OBG GTPase family.</text>
</comment>
<dbReference type="InterPro" id="IPR005225">
    <property type="entry name" value="Small_GTP-bd"/>
</dbReference>
<comment type="function">
    <text evidence="9">An essential GTPase which binds GTP, GDP and possibly (p)ppGpp with moderate affinity, with high nucleotide exchange rates and a fairly low GTP hydrolysis rate. Plays a role in control of the cell cycle, stress response, ribosome biogenesis and in those bacteria that undergo differentiation, in morphogenesis control.</text>
</comment>
<dbReference type="AlphaFoldDB" id="A0A9J6P1T5"/>
<evidence type="ECO:0000256" key="8">
    <source>
        <dbReference type="ARBA" id="ARBA00023134"/>
    </source>
</evidence>
<feature type="domain" description="OCT" evidence="11">
    <location>
        <begin position="345"/>
        <end position="425"/>
    </location>
</feature>
<evidence type="ECO:0000256" key="5">
    <source>
        <dbReference type="ARBA" id="ARBA00022741"/>
    </source>
</evidence>
<feature type="domain" description="Obg" evidence="12">
    <location>
        <begin position="1"/>
        <end position="158"/>
    </location>
</feature>
<dbReference type="NCBIfam" id="TIGR00231">
    <property type="entry name" value="small_GTP"/>
    <property type="match status" value="1"/>
</dbReference>
<dbReference type="NCBIfam" id="NF008954">
    <property type="entry name" value="PRK12296.1"/>
    <property type="match status" value="1"/>
</dbReference>
<dbReference type="CDD" id="cd01898">
    <property type="entry name" value="Obg"/>
    <property type="match status" value="1"/>
</dbReference>
<dbReference type="HAMAP" id="MF_01454">
    <property type="entry name" value="GTPase_Obg"/>
    <property type="match status" value="1"/>
</dbReference>
<evidence type="ECO:0000256" key="3">
    <source>
        <dbReference type="ARBA" id="ARBA00022490"/>
    </source>
</evidence>
<dbReference type="SUPFAM" id="SSF52540">
    <property type="entry name" value="P-loop containing nucleoside triphosphate hydrolases"/>
    <property type="match status" value="1"/>
</dbReference>
<comment type="cofactor">
    <cofactor evidence="1 9">
        <name>Mg(2+)</name>
        <dbReference type="ChEBI" id="CHEBI:18420"/>
    </cofactor>
</comment>
<dbReference type="PRINTS" id="PR00326">
    <property type="entry name" value="GTP1OBG"/>
</dbReference>
<dbReference type="NCBIfam" id="NF008956">
    <property type="entry name" value="PRK12299.1"/>
    <property type="match status" value="1"/>
</dbReference>
<dbReference type="PANTHER" id="PTHR11702">
    <property type="entry name" value="DEVELOPMENTALLY REGULATED GTP-BINDING PROTEIN-RELATED"/>
    <property type="match status" value="1"/>
</dbReference>
<dbReference type="InterPro" id="IPR006169">
    <property type="entry name" value="GTP1_OBG_dom"/>
</dbReference>
<keyword evidence="5 9" id="KW-0547">Nucleotide-binding</keyword>
<dbReference type="EMBL" id="JAGSOJ010000002">
    <property type="protein sequence ID" value="MCM1990738.1"/>
    <property type="molecule type" value="Genomic_DNA"/>
</dbReference>
<evidence type="ECO:0000256" key="6">
    <source>
        <dbReference type="ARBA" id="ARBA00022801"/>
    </source>
</evidence>
<gene>
    <name evidence="13" type="primary">obgE</name>
    <name evidence="9" type="synonym">obg</name>
    <name evidence="13" type="ORF">KDK92_13485</name>
</gene>
<dbReference type="PROSITE" id="PS00905">
    <property type="entry name" value="GTP1_OBG"/>
    <property type="match status" value="1"/>
</dbReference>
<dbReference type="Pfam" id="PF09269">
    <property type="entry name" value="DUF1967"/>
    <property type="match status" value="1"/>
</dbReference>
<dbReference type="InterPro" id="IPR006073">
    <property type="entry name" value="GTP-bd"/>
</dbReference>
<dbReference type="NCBIfam" id="TIGR02729">
    <property type="entry name" value="Obg_CgtA"/>
    <property type="match status" value="1"/>
</dbReference>
<dbReference type="RefSeq" id="WP_250859830.1">
    <property type="nucleotide sequence ID" value="NZ_JAGSOJ010000002.1"/>
</dbReference>
<feature type="binding site" evidence="9">
    <location>
        <begin position="190"/>
        <end position="194"/>
    </location>
    <ligand>
        <name>GTP</name>
        <dbReference type="ChEBI" id="CHEBI:37565"/>
    </ligand>
</feature>
<dbReference type="PROSITE" id="PS51710">
    <property type="entry name" value="G_OBG"/>
    <property type="match status" value="1"/>
</dbReference>
<proteinExistence type="inferred from homology"/>
<sequence>MFIDTAKVFVKSGDGGNGAISFRREKYVVLGGPSGGDGGNGGSVILEVDPQITTLLDFTYKRNYKAAKGEDGAKSKMYGKSSDDLIIKVPLGTVIRDVETNKIMADLAHKGDRVMVCKGGKGGKGNAKFATPTRQAPSFAEPGMPGEERWITLELKLLADVGLLGFPNVGKSTLLSMVSRAKPKIANYHFTTLKPNLGVVKAAGTQSFVMADIPGIIEGAAEGVGLGIQFLRHIERTRALIHVVDISGIEGRDPIEDFKKINEELKKYSVKLWDRPQIVAANKADMLFEDEKFEEFEKAVKEMGFEKVFKISAATGEGVEALMKEAARLLSEIPVEEIEIPIEERFVPEEKHFTYEIHRADDGAFVVEGTFVERLLDAVNIHDPQSLRYFHKVLKNKGVFDELKEMGIQDEDIVRVRDFEFEYLL</sequence>
<name>A0A9J6P1T5_9CLOT</name>
<evidence type="ECO:0000259" key="10">
    <source>
        <dbReference type="PROSITE" id="PS51710"/>
    </source>
</evidence>
<dbReference type="InterPro" id="IPR014100">
    <property type="entry name" value="GTP-bd_Obg/CgtA"/>
</dbReference>
<dbReference type="FunFam" id="2.70.210.12:FF:000001">
    <property type="entry name" value="GTPase Obg"/>
    <property type="match status" value="1"/>
</dbReference>
<keyword evidence="7 9" id="KW-0460">Magnesium</keyword>
<keyword evidence="4 9" id="KW-0479">Metal-binding</keyword>
<evidence type="ECO:0000259" key="11">
    <source>
        <dbReference type="PROSITE" id="PS51881"/>
    </source>
</evidence>
<dbReference type="NCBIfam" id="TIGR03595">
    <property type="entry name" value="Obg_CgtA_exten"/>
    <property type="match status" value="1"/>
</dbReference>
<dbReference type="SUPFAM" id="SSF102741">
    <property type="entry name" value="Obg GTP-binding protein C-terminal domain"/>
    <property type="match status" value="1"/>
</dbReference>
<feature type="binding site" evidence="9">
    <location>
        <begin position="165"/>
        <end position="172"/>
    </location>
    <ligand>
        <name>GTP</name>
        <dbReference type="ChEBI" id="CHEBI:37565"/>
    </ligand>
</feature>
<organism evidence="13 14">
    <name type="scientific">Oceanirhabdus seepicola</name>
    <dbReference type="NCBI Taxonomy" id="2828781"/>
    <lineage>
        <taxon>Bacteria</taxon>
        <taxon>Bacillati</taxon>
        <taxon>Bacillota</taxon>
        <taxon>Clostridia</taxon>
        <taxon>Eubacteriales</taxon>
        <taxon>Clostridiaceae</taxon>
        <taxon>Oceanirhabdus</taxon>
    </lineage>
</organism>
<dbReference type="InterPro" id="IPR036726">
    <property type="entry name" value="GTP1_OBG_dom_sf"/>
</dbReference>
<feature type="domain" description="OBG-type G" evidence="10">
    <location>
        <begin position="159"/>
        <end position="331"/>
    </location>
</feature>
<dbReference type="PROSITE" id="PS51883">
    <property type="entry name" value="OBG"/>
    <property type="match status" value="1"/>
</dbReference>
<feature type="binding site" evidence="9">
    <location>
        <begin position="282"/>
        <end position="285"/>
    </location>
    <ligand>
        <name>GTP</name>
        <dbReference type="ChEBI" id="CHEBI:37565"/>
    </ligand>
</feature>
<keyword evidence="3 9" id="KW-0963">Cytoplasm</keyword>
<keyword evidence="14" id="KW-1185">Reference proteome</keyword>
<reference evidence="13" key="2">
    <citation type="submission" date="2021-04" db="EMBL/GenBank/DDBJ databases">
        <authorList>
            <person name="Dong X."/>
        </authorList>
    </citation>
    <scope>NUCLEOTIDE SEQUENCE</scope>
    <source>
        <strain evidence="13">ZWT</strain>
    </source>
</reference>
<dbReference type="SUPFAM" id="SSF82051">
    <property type="entry name" value="Obg GTP-binding protein N-terminal domain"/>
    <property type="match status" value="1"/>
</dbReference>
<dbReference type="InterPro" id="IPR027417">
    <property type="entry name" value="P-loop_NTPase"/>
</dbReference>
<protein>
    <recommendedName>
        <fullName evidence="9">GTPase Obg</fullName>
        <ecNumber evidence="9">3.6.5.-</ecNumber>
    </recommendedName>
    <alternativeName>
        <fullName evidence="9">GTP-binding protein Obg</fullName>
    </alternativeName>
</protein>
<feature type="binding site" evidence="9">
    <location>
        <begin position="312"/>
        <end position="314"/>
    </location>
    <ligand>
        <name>GTP</name>
        <dbReference type="ChEBI" id="CHEBI:37565"/>
    </ligand>
</feature>
<dbReference type="Pfam" id="PF01018">
    <property type="entry name" value="GTP1_OBG"/>
    <property type="match status" value="1"/>
</dbReference>
<feature type="binding site" evidence="9">
    <location>
        <position position="172"/>
    </location>
    <ligand>
        <name>Mg(2+)</name>
        <dbReference type="ChEBI" id="CHEBI:18420"/>
    </ligand>
</feature>
<dbReference type="EC" id="3.6.5.-" evidence="9"/>
<comment type="caution">
    <text evidence="13">The sequence shown here is derived from an EMBL/GenBank/DDBJ whole genome shotgun (WGS) entry which is preliminary data.</text>
</comment>
<dbReference type="GO" id="GO:0005525">
    <property type="term" value="F:GTP binding"/>
    <property type="evidence" value="ECO:0007669"/>
    <property type="project" value="UniProtKB-UniRule"/>
</dbReference>
<evidence type="ECO:0000256" key="4">
    <source>
        <dbReference type="ARBA" id="ARBA00022723"/>
    </source>
</evidence>
<dbReference type="Gene3D" id="3.30.300.350">
    <property type="entry name" value="GTP-binding protein OBG, C-terminal domain"/>
    <property type="match status" value="1"/>
</dbReference>
<evidence type="ECO:0000256" key="2">
    <source>
        <dbReference type="ARBA" id="ARBA00007699"/>
    </source>
</evidence>
<reference evidence="13" key="1">
    <citation type="journal article" date="2021" name="mSystems">
        <title>Bacteria and Archaea Synergistically Convert Glycine Betaine to Biogenic Methane in the Formosa Cold Seep of the South China Sea.</title>
        <authorList>
            <person name="Li L."/>
            <person name="Zhang W."/>
            <person name="Zhang S."/>
            <person name="Song L."/>
            <person name="Sun Q."/>
            <person name="Zhang H."/>
            <person name="Xiang H."/>
            <person name="Dong X."/>
        </authorList>
    </citation>
    <scope>NUCLEOTIDE SEQUENCE</scope>
    <source>
        <strain evidence="13">ZWT</strain>
    </source>
</reference>
<dbReference type="PANTHER" id="PTHR11702:SF31">
    <property type="entry name" value="MITOCHONDRIAL RIBOSOME-ASSOCIATED GTPASE 2"/>
    <property type="match status" value="1"/>
</dbReference>